<organism evidence="2 3">
    <name type="scientific">Camelliibacillus cellulosilyticus</name>
    <dbReference type="NCBI Taxonomy" id="2174486"/>
    <lineage>
        <taxon>Bacteria</taxon>
        <taxon>Bacillati</taxon>
        <taxon>Bacillota</taxon>
        <taxon>Bacilli</taxon>
        <taxon>Bacillales</taxon>
        <taxon>Sporolactobacillaceae</taxon>
        <taxon>Camelliibacillus</taxon>
    </lineage>
</organism>
<protein>
    <submittedName>
        <fullName evidence="2">ABC transporter substrate-binding protein</fullName>
    </submittedName>
</protein>
<dbReference type="SUPFAM" id="SSF53850">
    <property type="entry name" value="Periplasmic binding protein-like II"/>
    <property type="match status" value="1"/>
</dbReference>
<dbReference type="CDD" id="cd13641">
    <property type="entry name" value="PBP2_HisX_like"/>
    <property type="match status" value="1"/>
</dbReference>
<accession>A0ABV9GJ65</accession>
<dbReference type="InterPro" id="IPR007210">
    <property type="entry name" value="ABC_Gly_betaine_transp_sub-bd"/>
</dbReference>
<feature type="domain" description="ABC-type glycine betaine transport system substrate-binding" evidence="1">
    <location>
        <begin position="37"/>
        <end position="316"/>
    </location>
</feature>
<dbReference type="RefSeq" id="WP_376845325.1">
    <property type="nucleotide sequence ID" value="NZ_JBHSFW010000001.1"/>
</dbReference>
<keyword evidence="3" id="KW-1185">Reference proteome</keyword>
<name>A0ABV9GJ65_9BACL</name>
<proteinExistence type="predicted"/>
<evidence type="ECO:0000313" key="3">
    <source>
        <dbReference type="Proteomes" id="UP001596022"/>
    </source>
</evidence>
<dbReference type="Pfam" id="PF04069">
    <property type="entry name" value="OpuAC"/>
    <property type="match status" value="1"/>
</dbReference>
<sequence>MKKSKWTYIWFGMLCLLIVLGVYSAVTKTGGPKTKGTIVFADAGWDSIRVHNYIAGFIAEHGYGYQMDTINGSTAATLTGLRQGQIDVYMEVWKNNVKKPYEAALKAGDIKQLGTNFTTNEQGFFVPTYMIKGDPKKGIKPMAPDLKSVEDLNKYWKLFKDPSTQNKGMIVGGYSGSEAQKIMQKKVKTYGLDQHFEYFTPGSEAALTSSIVKAFKNHDPWVGYYWTPTWLTTKYDMTMLKEPAYNAKTWNKNYGTKFPTDHVYIAVNKDLKQNAPDVVTFLKHYHTTKEETGQALLYMQEHKASPKQAAQWWLKKYENVWTKWVPKNVANKVKAAL</sequence>
<dbReference type="Proteomes" id="UP001596022">
    <property type="component" value="Unassembled WGS sequence"/>
</dbReference>
<dbReference type="Gene3D" id="3.40.190.10">
    <property type="entry name" value="Periplasmic binding protein-like II"/>
    <property type="match status" value="1"/>
</dbReference>
<dbReference type="Gene3D" id="3.40.190.100">
    <property type="entry name" value="Glycine betaine-binding periplasmic protein, domain 2"/>
    <property type="match status" value="1"/>
</dbReference>
<reference evidence="3" key="1">
    <citation type="journal article" date="2019" name="Int. J. Syst. Evol. Microbiol.">
        <title>The Global Catalogue of Microorganisms (GCM) 10K type strain sequencing project: providing services to taxonomists for standard genome sequencing and annotation.</title>
        <authorList>
            <consortium name="The Broad Institute Genomics Platform"/>
            <consortium name="The Broad Institute Genome Sequencing Center for Infectious Disease"/>
            <person name="Wu L."/>
            <person name="Ma J."/>
        </authorList>
    </citation>
    <scope>NUCLEOTIDE SEQUENCE [LARGE SCALE GENOMIC DNA]</scope>
    <source>
        <strain evidence="3">CGMCC 1.16306</strain>
    </source>
</reference>
<comment type="caution">
    <text evidence="2">The sequence shown here is derived from an EMBL/GenBank/DDBJ whole genome shotgun (WGS) entry which is preliminary data.</text>
</comment>
<gene>
    <name evidence="2" type="ORF">ACFO4N_06240</name>
</gene>
<evidence type="ECO:0000313" key="2">
    <source>
        <dbReference type="EMBL" id="MFC4618329.1"/>
    </source>
</evidence>
<evidence type="ECO:0000259" key="1">
    <source>
        <dbReference type="Pfam" id="PF04069"/>
    </source>
</evidence>
<dbReference type="EMBL" id="JBHSFW010000001">
    <property type="protein sequence ID" value="MFC4618329.1"/>
    <property type="molecule type" value="Genomic_DNA"/>
</dbReference>